<dbReference type="PROSITE" id="PS50112">
    <property type="entry name" value="PAS"/>
    <property type="match status" value="6"/>
</dbReference>
<dbReference type="CDD" id="cd00130">
    <property type="entry name" value="PAS"/>
    <property type="match status" value="7"/>
</dbReference>
<feature type="domain" description="PAC" evidence="9">
    <location>
        <begin position="1016"/>
        <end position="1064"/>
    </location>
</feature>
<evidence type="ECO:0000256" key="5">
    <source>
        <dbReference type="ARBA" id="ARBA00022777"/>
    </source>
</evidence>
<feature type="transmembrane region" description="Helical" evidence="7">
    <location>
        <begin position="7"/>
        <end position="25"/>
    </location>
</feature>
<dbReference type="EMBL" id="WJJP01000581">
    <property type="protein sequence ID" value="MBD3326434.1"/>
    <property type="molecule type" value="Genomic_DNA"/>
</dbReference>
<name>A0A9D5JYC4_9BACT</name>
<evidence type="ECO:0000256" key="7">
    <source>
        <dbReference type="SAM" id="Phobius"/>
    </source>
</evidence>
<feature type="domain" description="PAS" evidence="8">
    <location>
        <begin position="551"/>
        <end position="626"/>
    </location>
</feature>
<dbReference type="SUPFAM" id="SSF55785">
    <property type="entry name" value="PYP-like sensor domain (PAS domain)"/>
    <property type="match status" value="8"/>
</dbReference>
<keyword evidence="7" id="KW-0812">Transmembrane</keyword>
<feature type="domain" description="PAS" evidence="8">
    <location>
        <begin position="821"/>
        <end position="863"/>
    </location>
</feature>
<dbReference type="Pfam" id="PF13426">
    <property type="entry name" value="PAS_9"/>
    <property type="match status" value="1"/>
</dbReference>
<dbReference type="SMART" id="SM00086">
    <property type="entry name" value="PAC"/>
    <property type="match status" value="7"/>
</dbReference>
<feature type="domain" description="PAC" evidence="9">
    <location>
        <begin position="242"/>
        <end position="294"/>
    </location>
</feature>
<dbReference type="Proteomes" id="UP000649604">
    <property type="component" value="Unassembled WGS sequence"/>
</dbReference>
<dbReference type="PANTHER" id="PTHR43304:SF1">
    <property type="entry name" value="PAC DOMAIN-CONTAINING PROTEIN"/>
    <property type="match status" value="1"/>
</dbReference>
<dbReference type="PANTHER" id="PTHR43304">
    <property type="entry name" value="PHYTOCHROME-LIKE PROTEIN CPH1"/>
    <property type="match status" value="1"/>
</dbReference>
<feature type="domain" description="PAS" evidence="8">
    <location>
        <begin position="295"/>
        <end position="350"/>
    </location>
</feature>
<dbReference type="InterPro" id="IPR000700">
    <property type="entry name" value="PAS-assoc_C"/>
</dbReference>
<evidence type="ECO:0000256" key="2">
    <source>
        <dbReference type="ARBA" id="ARBA00012438"/>
    </source>
</evidence>
<feature type="domain" description="PAC" evidence="9">
    <location>
        <begin position="627"/>
        <end position="679"/>
    </location>
</feature>
<feature type="non-terminal residue" evidence="10">
    <location>
        <position position="1214"/>
    </location>
</feature>
<feature type="coiled-coil region" evidence="6">
    <location>
        <begin position="663"/>
        <end position="690"/>
    </location>
</feature>
<feature type="coiled-coil region" evidence="6">
    <location>
        <begin position="103"/>
        <end position="176"/>
    </location>
</feature>
<dbReference type="InterPro" id="IPR052162">
    <property type="entry name" value="Sensor_kinase/Photoreceptor"/>
</dbReference>
<accession>A0A9D5JYC4</accession>
<dbReference type="NCBIfam" id="TIGR00229">
    <property type="entry name" value="sensory_box"/>
    <property type="match status" value="7"/>
</dbReference>
<evidence type="ECO:0000259" key="9">
    <source>
        <dbReference type="PROSITE" id="PS50113"/>
    </source>
</evidence>
<organism evidence="10 11">
    <name type="scientific">candidate division KSB3 bacterium</name>
    <dbReference type="NCBI Taxonomy" id="2044937"/>
    <lineage>
        <taxon>Bacteria</taxon>
        <taxon>candidate division KSB3</taxon>
    </lineage>
</organism>
<dbReference type="EC" id="2.7.13.3" evidence="2"/>
<dbReference type="InterPro" id="IPR013655">
    <property type="entry name" value="PAS_fold_3"/>
</dbReference>
<sequence length="1214" mass="138861">MHRSEKNPFWLVIASIAIAGGILLFDVEMPLGVAGGVPYVMLVLMALWFPHRYSPIIAAIAGTLLTIIGFFFSAPGSALWIVLVNRVLAVLVIWVAAVLSFHRRQIETALRQERATLREHRNKLEKRVQERTAHLRRALSDAHHLNQQLQQQIADRQQVEQALRQEKETVQRYLDIAGTIILILNPDQTAHLINKKGCDVLGYPAEEIIGHPWFDRFVPTKEHDQVKAIFTQIMSGEVEAVEYFENPILTKEGQERIIAWHNSVITDEHGAIIHTLSSGEDITERKQAEEALRQREQQFRALAENSPDVIARQDKNLRYLYVNPATETATGVPVQAFLGKTNDELGMPEESSAFWYPKLKKVFATGQPETLEFDVSTPEGTRYYQGRIVPEFAQDGTVESVLAVTRDITEIKQAEASLRVGLEKYRVLFEMFPLGITITDSAGNIVEANKISEKMLGLSQEEHTEREIDSADWTIIRPDGTPMPPEDDASVRALQEQRLIADQEMGIVKGPDDVTWLNVTAAPLPLDEYGVVITYADITERKRIEKALRESETRFRQLAENIHEVFFLTDLKTRQIIYVNPAYETIWGRTRESLYQNSLSFVESIVPEDRERIAEATELQRRGEKRFNEEYRIQRPDGTIRHLWVRANYIPDDQGQPYRSVGLVEDITERKQAELELQRYREHLEQMVEIRTLQLRESEVKLRAQFKGIPVPTYLWQRQGEDFVLVDYNDAAEMVTRGKIAEFVGITLKELYADQPQILEQISQCFEKQTYIQTEMNYHFKSTDEHRYLLVKYAFVPPDLVLVHTEDITERKQAEAALKESEQRFRRAIVDAPFPIIIHAEDGEVLLLSNTWTEITGYSHEEIPTISDWIAAQASDREPSFVQTTIERLYRIEHKVHEGEFAIITKSGQRRTWDFSSAPLGRLPDGRRIVISIGVDITDRQQAEQERDRLFNLSIDMFCIAGFDGYFKQINPAWSVTLGWSQDELLAQPWIAFVHPDDKTATIQIGERLVKGEPIKGYENRYLCKDGSYVWIAWNSFPILEEETIFAVAHNITDRKQAEDALRESEARFRTLVDSMDDIVFTLDNDQRHTGVFGRWLEARGVTPDLFLGKTSRDILGAEAAGIHEQANVRALTGEHVIYEWESAQPDGTPIYIQTSLSPIRDANNLIVGLVGVGRDITERRKTEKELRVKDYAIGSSINAMAMADLSGKLTYVN</sequence>
<keyword evidence="5" id="KW-0418">Kinase</keyword>
<dbReference type="InterPro" id="IPR035965">
    <property type="entry name" value="PAS-like_dom_sf"/>
</dbReference>
<protein>
    <recommendedName>
        <fullName evidence="2">histidine kinase</fullName>
        <ecNumber evidence="2">2.7.13.3</ecNumber>
    </recommendedName>
</protein>
<evidence type="ECO:0000256" key="4">
    <source>
        <dbReference type="ARBA" id="ARBA00022679"/>
    </source>
</evidence>
<gene>
    <name evidence="10" type="ORF">GF339_17755</name>
</gene>
<keyword evidence="3" id="KW-0597">Phosphoprotein</keyword>
<evidence type="ECO:0000256" key="1">
    <source>
        <dbReference type="ARBA" id="ARBA00000085"/>
    </source>
</evidence>
<dbReference type="InterPro" id="IPR001610">
    <property type="entry name" value="PAC"/>
</dbReference>
<feature type="domain" description="PAS" evidence="8">
    <location>
        <begin position="166"/>
        <end position="237"/>
    </location>
</feature>
<feature type="domain" description="PAC" evidence="9">
    <location>
        <begin position="897"/>
        <end position="949"/>
    </location>
</feature>
<reference evidence="10" key="1">
    <citation type="submission" date="2019-11" db="EMBL/GenBank/DDBJ databases">
        <title>Microbial mats filling the niche in hypersaline microbial mats.</title>
        <authorList>
            <person name="Wong H.L."/>
            <person name="Macleod F.I."/>
            <person name="White R.A. III"/>
            <person name="Burns B.P."/>
        </authorList>
    </citation>
    <scope>NUCLEOTIDE SEQUENCE</scope>
    <source>
        <strain evidence="10">Rbin_158</strain>
    </source>
</reference>
<dbReference type="GO" id="GO:0004673">
    <property type="term" value="F:protein histidine kinase activity"/>
    <property type="evidence" value="ECO:0007669"/>
    <property type="project" value="UniProtKB-EC"/>
</dbReference>
<dbReference type="InterPro" id="IPR000014">
    <property type="entry name" value="PAS"/>
</dbReference>
<feature type="transmembrane region" description="Helical" evidence="7">
    <location>
        <begin position="56"/>
        <end position="74"/>
    </location>
</feature>
<keyword evidence="7" id="KW-0472">Membrane</keyword>
<dbReference type="PROSITE" id="PS50113">
    <property type="entry name" value="PAC"/>
    <property type="match status" value="6"/>
</dbReference>
<feature type="domain" description="PAC" evidence="9">
    <location>
        <begin position="369"/>
        <end position="420"/>
    </location>
</feature>
<proteinExistence type="predicted"/>
<feature type="domain" description="PAS" evidence="8">
    <location>
        <begin position="421"/>
        <end position="462"/>
    </location>
</feature>
<comment type="caution">
    <text evidence="10">The sequence shown here is derived from an EMBL/GenBank/DDBJ whole genome shotgun (WGS) entry which is preliminary data.</text>
</comment>
<dbReference type="AlphaFoldDB" id="A0A9D5JYC4"/>
<dbReference type="Pfam" id="PF08447">
    <property type="entry name" value="PAS_3"/>
    <property type="match status" value="2"/>
</dbReference>
<evidence type="ECO:0000256" key="6">
    <source>
        <dbReference type="SAM" id="Coils"/>
    </source>
</evidence>
<evidence type="ECO:0000256" key="3">
    <source>
        <dbReference type="ARBA" id="ARBA00022553"/>
    </source>
</evidence>
<feature type="transmembrane region" description="Helical" evidence="7">
    <location>
        <begin position="80"/>
        <end position="101"/>
    </location>
</feature>
<comment type="catalytic activity">
    <reaction evidence="1">
        <text>ATP + protein L-histidine = ADP + protein N-phospho-L-histidine.</text>
        <dbReference type="EC" id="2.7.13.3"/>
    </reaction>
</comment>
<feature type="domain" description="PAC" evidence="9">
    <location>
        <begin position="1137"/>
        <end position="1189"/>
    </location>
</feature>
<dbReference type="Pfam" id="PF08448">
    <property type="entry name" value="PAS_4"/>
    <property type="match status" value="4"/>
</dbReference>
<keyword evidence="6" id="KW-0175">Coiled coil</keyword>
<dbReference type="InterPro" id="IPR013656">
    <property type="entry name" value="PAS_4"/>
</dbReference>
<feature type="domain" description="PAS" evidence="8">
    <location>
        <begin position="943"/>
        <end position="1013"/>
    </location>
</feature>
<evidence type="ECO:0000259" key="8">
    <source>
        <dbReference type="PROSITE" id="PS50112"/>
    </source>
</evidence>
<dbReference type="Gene3D" id="3.30.450.20">
    <property type="entry name" value="PAS domain"/>
    <property type="match status" value="8"/>
</dbReference>
<keyword evidence="7" id="KW-1133">Transmembrane helix</keyword>
<evidence type="ECO:0000313" key="11">
    <source>
        <dbReference type="Proteomes" id="UP000649604"/>
    </source>
</evidence>
<dbReference type="SMART" id="SM00091">
    <property type="entry name" value="PAS"/>
    <property type="match status" value="8"/>
</dbReference>
<keyword evidence="4" id="KW-0808">Transferase</keyword>
<evidence type="ECO:0000313" key="10">
    <source>
        <dbReference type="EMBL" id="MBD3326434.1"/>
    </source>
</evidence>